<dbReference type="InterPro" id="IPR029064">
    <property type="entry name" value="Ribosomal_eL30-like_sf"/>
</dbReference>
<evidence type="ECO:0000313" key="3">
    <source>
        <dbReference type="Proteomes" id="UP001595444"/>
    </source>
</evidence>
<protein>
    <submittedName>
        <fullName evidence="2">DUF448 domain-containing protein</fullName>
    </submittedName>
</protein>
<dbReference type="PANTHER" id="PTHR34215:SF1">
    <property type="entry name" value="YLXR DOMAIN-CONTAINING PROTEIN"/>
    <property type="match status" value="1"/>
</dbReference>
<dbReference type="Gene3D" id="3.30.1230.10">
    <property type="entry name" value="YlxR-like"/>
    <property type="match status" value="1"/>
</dbReference>
<dbReference type="InterPro" id="IPR037465">
    <property type="entry name" value="YlxR"/>
</dbReference>
<organism evidence="2 3">
    <name type="scientific">Kordiimonas pumila</name>
    <dbReference type="NCBI Taxonomy" id="2161677"/>
    <lineage>
        <taxon>Bacteria</taxon>
        <taxon>Pseudomonadati</taxon>
        <taxon>Pseudomonadota</taxon>
        <taxon>Alphaproteobacteria</taxon>
        <taxon>Kordiimonadales</taxon>
        <taxon>Kordiimonadaceae</taxon>
        <taxon>Kordiimonas</taxon>
    </lineage>
</organism>
<sequence length="228" mass="24340">MPEKNILDDSCFSDIADLAHKNGRRCILTKKSEPVTLLVRLVLGPDGTLVPDVAARLPGRGIWMLADGALIEKAVQDGSLHRQASRSLKVSLSKGAVPQDLVAMIDRLLVRRCLDRLGLEQKAGNLLAGFDKIKAALGKKGHKSPTLVLAASDGADDGRRKIQAAVGGDVSTVVLFDREALSKALGRDNVVHVLLLKSGGTQKLKADISRLLWLRGQAPLPEAQGNAE</sequence>
<evidence type="ECO:0000313" key="2">
    <source>
        <dbReference type="EMBL" id="MFC3050323.1"/>
    </source>
</evidence>
<dbReference type="EMBL" id="JBHRSL010000001">
    <property type="protein sequence ID" value="MFC3050323.1"/>
    <property type="molecule type" value="Genomic_DNA"/>
</dbReference>
<dbReference type="InterPro" id="IPR007393">
    <property type="entry name" value="YlxR_dom"/>
</dbReference>
<evidence type="ECO:0000259" key="1">
    <source>
        <dbReference type="Pfam" id="PF04296"/>
    </source>
</evidence>
<dbReference type="SUPFAM" id="SSF55315">
    <property type="entry name" value="L30e-like"/>
    <property type="match status" value="1"/>
</dbReference>
<dbReference type="SUPFAM" id="SSF64376">
    <property type="entry name" value="YlxR-like"/>
    <property type="match status" value="1"/>
</dbReference>
<accession>A0ABV7CZS6</accession>
<feature type="domain" description="YlxR" evidence="1">
    <location>
        <begin position="24"/>
        <end position="88"/>
    </location>
</feature>
<comment type="caution">
    <text evidence="2">The sequence shown here is derived from an EMBL/GenBank/DDBJ whole genome shotgun (WGS) entry which is preliminary data.</text>
</comment>
<reference evidence="3" key="1">
    <citation type="journal article" date="2019" name="Int. J. Syst. Evol. Microbiol.">
        <title>The Global Catalogue of Microorganisms (GCM) 10K type strain sequencing project: providing services to taxonomists for standard genome sequencing and annotation.</title>
        <authorList>
            <consortium name="The Broad Institute Genomics Platform"/>
            <consortium name="The Broad Institute Genome Sequencing Center for Infectious Disease"/>
            <person name="Wu L."/>
            <person name="Ma J."/>
        </authorList>
    </citation>
    <scope>NUCLEOTIDE SEQUENCE [LARGE SCALE GENOMIC DNA]</scope>
    <source>
        <strain evidence="3">KCTC 62164</strain>
    </source>
</reference>
<dbReference type="InterPro" id="IPR035931">
    <property type="entry name" value="YlxR-like_sf"/>
</dbReference>
<dbReference type="RefSeq" id="WP_194214721.1">
    <property type="nucleotide sequence ID" value="NZ_CP061205.1"/>
</dbReference>
<gene>
    <name evidence="2" type="ORF">ACFOKA_00240</name>
</gene>
<keyword evidence="3" id="KW-1185">Reference proteome</keyword>
<proteinExistence type="predicted"/>
<dbReference type="Proteomes" id="UP001595444">
    <property type="component" value="Unassembled WGS sequence"/>
</dbReference>
<name>A0ABV7CZS6_9PROT</name>
<dbReference type="Pfam" id="PF04296">
    <property type="entry name" value="YlxR"/>
    <property type="match status" value="1"/>
</dbReference>
<dbReference type="Gene3D" id="3.30.1330.30">
    <property type="match status" value="1"/>
</dbReference>
<dbReference type="PANTHER" id="PTHR34215">
    <property type="entry name" value="BLL0784 PROTEIN"/>
    <property type="match status" value="1"/>
</dbReference>